<evidence type="ECO:0000313" key="1">
    <source>
        <dbReference type="EMBL" id="MBA2224604.1"/>
    </source>
</evidence>
<keyword evidence="2" id="KW-1185">Reference proteome</keyword>
<evidence type="ECO:0000313" key="2">
    <source>
        <dbReference type="Proteomes" id="UP000542342"/>
    </source>
</evidence>
<reference evidence="1 2" key="1">
    <citation type="submission" date="2020-07" db="EMBL/GenBank/DDBJ databases">
        <title>Thermogemmata thermophila gen. nov., sp. nov., a novel moderate thermophilic planctomycete from a Kamchatka hot spring.</title>
        <authorList>
            <person name="Elcheninov A.G."/>
            <person name="Podosokorskaya O.A."/>
            <person name="Kovaleva O.L."/>
            <person name="Novikov A."/>
            <person name="Bonch-Osmolovskaya E.A."/>
            <person name="Toshchakov S.V."/>
            <person name="Kublanov I.V."/>
        </authorList>
    </citation>
    <scope>NUCLEOTIDE SEQUENCE [LARGE SCALE GENOMIC DNA]</scope>
    <source>
        <strain evidence="1 2">2918</strain>
    </source>
</reference>
<name>A0A7V9AA70_9BACT</name>
<dbReference type="AlphaFoldDB" id="A0A7V9AA70"/>
<sequence length="70" mass="7632">MRLCDDPLSLTPQERLREVARLLAAGVLRLRAHPARVAGLAEHPGPENPAKTERDCLEVHGETVLSVQNG</sequence>
<accession>A0A7V9AA70</accession>
<dbReference type="EMBL" id="JACEFB010000001">
    <property type="protein sequence ID" value="MBA2224604.1"/>
    <property type="molecule type" value="Genomic_DNA"/>
</dbReference>
<dbReference type="RefSeq" id="WP_194536045.1">
    <property type="nucleotide sequence ID" value="NZ_JACEFB010000001.1"/>
</dbReference>
<organism evidence="1 2">
    <name type="scientific">Thermogemmata fonticola</name>
    <dbReference type="NCBI Taxonomy" id="2755323"/>
    <lineage>
        <taxon>Bacteria</taxon>
        <taxon>Pseudomonadati</taxon>
        <taxon>Planctomycetota</taxon>
        <taxon>Planctomycetia</taxon>
        <taxon>Gemmatales</taxon>
        <taxon>Gemmataceae</taxon>
        <taxon>Thermogemmata</taxon>
    </lineage>
</organism>
<proteinExistence type="predicted"/>
<protein>
    <submittedName>
        <fullName evidence="1">Uncharacterized protein</fullName>
    </submittedName>
</protein>
<dbReference type="Proteomes" id="UP000542342">
    <property type="component" value="Unassembled WGS sequence"/>
</dbReference>
<comment type="caution">
    <text evidence="1">The sequence shown here is derived from an EMBL/GenBank/DDBJ whole genome shotgun (WGS) entry which is preliminary data.</text>
</comment>
<gene>
    <name evidence="1" type="ORF">H0921_00325</name>
</gene>